<keyword evidence="1 6" id="KW-0489">Methyltransferase</keyword>
<dbReference type="SUPFAM" id="SSF53335">
    <property type="entry name" value="S-adenosyl-L-methionine-dependent methyltransferases"/>
    <property type="match status" value="1"/>
</dbReference>
<feature type="domain" description="O-methyltransferase C-terminal" evidence="5">
    <location>
        <begin position="147"/>
        <end position="331"/>
    </location>
</feature>
<dbReference type="RefSeq" id="WP_007021107.1">
    <property type="nucleotide sequence ID" value="NZ_CH724125.1"/>
</dbReference>
<evidence type="ECO:0000256" key="4">
    <source>
        <dbReference type="PIRSR" id="PIRSR005739-1"/>
    </source>
</evidence>
<accession>A0A7U8GRF5</accession>
<name>A0A7U8GRF5_NEPCE</name>
<dbReference type="OrthoDB" id="29650at2"/>
<evidence type="ECO:0000313" key="7">
    <source>
        <dbReference type="Proteomes" id="UP000002171"/>
    </source>
</evidence>
<organism evidence="6 7">
    <name type="scientific">Neptuniibacter caesariensis</name>
    <dbReference type="NCBI Taxonomy" id="207954"/>
    <lineage>
        <taxon>Bacteria</taxon>
        <taxon>Pseudomonadati</taxon>
        <taxon>Pseudomonadota</taxon>
        <taxon>Gammaproteobacteria</taxon>
        <taxon>Oceanospirillales</taxon>
        <taxon>Oceanospirillaceae</taxon>
        <taxon>Neptuniibacter</taxon>
    </lineage>
</organism>
<keyword evidence="7" id="KW-1185">Reference proteome</keyword>
<evidence type="ECO:0000259" key="5">
    <source>
        <dbReference type="Pfam" id="PF00891"/>
    </source>
</evidence>
<dbReference type="GO" id="GO:0008171">
    <property type="term" value="F:O-methyltransferase activity"/>
    <property type="evidence" value="ECO:0007669"/>
    <property type="project" value="InterPro"/>
</dbReference>
<evidence type="ECO:0000256" key="2">
    <source>
        <dbReference type="ARBA" id="ARBA00022679"/>
    </source>
</evidence>
<evidence type="ECO:0000313" key="6">
    <source>
        <dbReference type="EMBL" id="EAR60100.1"/>
    </source>
</evidence>
<dbReference type="PROSITE" id="PS51683">
    <property type="entry name" value="SAM_OMT_II"/>
    <property type="match status" value="1"/>
</dbReference>
<evidence type="ECO:0000256" key="3">
    <source>
        <dbReference type="ARBA" id="ARBA00022691"/>
    </source>
</evidence>
<feature type="active site" description="Proton acceptor" evidence="4">
    <location>
        <position position="263"/>
    </location>
</feature>
<dbReference type="CDD" id="cd02440">
    <property type="entry name" value="AdoMet_MTases"/>
    <property type="match status" value="1"/>
</dbReference>
<proteinExistence type="predicted"/>
<dbReference type="PANTHER" id="PTHR43712:SF2">
    <property type="entry name" value="O-METHYLTRANSFERASE CICE"/>
    <property type="match status" value="1"/>
</dbReference>
<reference evidence="6 7" key="1">
    <citation type="submission" date="2006-02" db="EMBL/GenBank/DDBJ databases">
        <authorList>
            <person name="Pinhassi J."/>
            <person name="Pedros-Alio C."/>
            <person name="Ferriera S."/>
            <person name="Johnson J."/>
            <person name="Kravitz S."/>
            <person name="Halpern A."/>
            <person name="Remington K."/>
            <person name="Beeson K."/>
            <person name="Tran B."/>
            <person name="Rogers Y.-H."/>
            <person name="Friedman R."/>
            <person name="Venter J.C."/>
        </authorList>
    </citation>
    <scope>NUCLEOTIDE SEQUENCE [LARGE SCALE GENOMIC DNA]</scope>
    <source>
        <strain evidence="6 7">MED92</strain>
    </source>
</reference>
<gene>
    <name evidence="6" type="ORF">MED92_17212</name>
</gene>
<sequence>MHSKALCSDSSSALHNNATDYLRVEQYVADFVTAQALYTALKIDLIDAVGYKPHSETMLNKAYPEYEACPMLLEQLQAAGVTTKEEGYWKLSEEFKKCLPYKDLLLAKLEFANLLAPDLLQHYELFLKDLPAFIQQAKVFELFAYDRCFEVTEDNIQATRNWMRFTTSLTRYEGRVIAKQVDLKGSQKHLDIGGNSGEFALQLCKANPELRSTVVDLPVVCEVGKQHLCDEPEANRIRFFAADALTDPLPMQQDLVTFKSILHDWPIPACERFISRAAETLAPEGQIIICERGPLNLKKTVPYGLLPMLLFNRSFRSAEQYLKILHDQGFKNCSVQQFELETPFFMVIAKRN</sequence>
<protein>
    <submittedName>
        <fullName evidence="6">Probable methyltransferase/methylase</fullName>
    </submittedName>
</protein>
<dbReference type="InterPro" id="IPR016461">
    <property type="entry name" value="COMT-like"/>
</dbReference>
<dbReference type="GO" id="GO:0032259">
    <property type="term" value="P:methylation"/>
    <property type="evidence" value="ECO:0007669"/>
    <property type="project" value="UniProtKB-KW"/>
</dbReference>
<evidence type="ECO:0000256" key="1">
    <source>
        <dbReference type="ARBA" id="ARBA00022603"/>
    </source>
</evidence>
<dbReference type="AlphaFoldDB" id="A0A7U8GRF5"/>
<comment type="caution">
    <text evidence="6">The sequence shown here is derived from an EMBL/GenBank/DDBJ whole genome shotgun (WGS) entry which is preliminary data.</text>
</comment>
<keyword evidence="3" id="KW-0949">S-adenosyl-L-methionine</keyword>
<dbReference type="InterPro" id="IPR029063">
    <property type="entry name" value="SAM-dependent_MTases_sf"/>
</dbReference>
<dbReference type="Proteomes" id="UP000002171">
    <property type="component" value="Unassembled WGS sequence"/>
</dbReference>
<keyword evidence="2 6" id="KW-0808">Transferase</keyword>
<dbReference type="Pfam" id="PF00891">
    <property type="entry name" value="Methyltransf_2"/>
    <property type="match status" value="1"/>
</dbReference>
<dbReference type="PANTHER" id="PTHR43712">
    <property type="entry name" value="PUTATIVE (AFU_ORTHOLOGUE AFUA_4G14580)-RELATED"/>
    <property type="match status" value="1"/>
</dbReference>
<dbReference type="Gene3D" id="3.40.50.150">
    <property type="entry name" value="Vaccinia Virus protein VP39"/>
    <property type="match status" value="1"/>
</dbReference>
<dbReference type="InterPro" id="IPR001077">
    <property type="entry name" value="COMT_C"/>
</dbReference>
<dbReference type="EMBL" id="AAOW01000024">
    <property type="protein sequence ID" value="EAR60100.1"/>
    <property type="molecule type" value="Genomic_DNA"/>
</dbReference>